<feature type="non-terminal residue" evidence="2">
    <location>
        <position position="1"/>
    </location>
</feature>
<evidence type="ECO:0000256" key="1">
    <source>
        <dbReference type="SAM" id="Coils"/>
    </source>
</evidence>
<sequence length="76" mass="8676">KLVDLVLKDENLSVQALEQLEKDAERENASVMRKIMSYEGMLQALQEVLKKEDQALNICTTLEALINIKTLEDNNE</sequence>
<dbReference type="Proteomes" id="UP000824469">
    <property type="component" value="Unassembled WGS sequence"/>
</dbReference>
<keyword evidence="1" id="KW-0175">Coiled coil</keyword>
<dbReference type="AlphaFoldDB" id="A0AA38L9X0"/>
<feature type="coiled-coil region" evidence="1">
    <location>
        <begin position="7"/>
        <end position="34"/>
    </location>
</feature>
<dbReference type="EMBL" id="JAHRHJ020000005">
    <property type="protein sequence ID" value="KAH9313745.1"/>
    <property type="molecule type" value="Genomic_DNA"/>
</dbReference>
<name>A0AA38L9X0_TAXCH</name>
<gene>
    <name evidence="2" type="ORF">KI387_022372</name>
</gene>
<comment type="caution">
    <text evidence="2">The sequence shown here is derived from an EMBL/GenBank/DDBJ whole genome shotgun (WGS) entry which is preliminary data.</text>
</comment>
<organism evidence="2 3">
    <name type="scientific">Taxus chinensis</name>
    <name type="common">Chinese yew</name>
    <name type="synonym">Taxus wallichiana var. chinensis</name>
    <dbReference type="NCBI Taxonomy" id="29808"/>
    <lineage>
        <taxon>Eukaryota</taxon>
        <taxon>Viridiplantae</taxon>
        <taxon>Streptophyta</taxon>
        <taxon>Embryophyta</taxon>
        <taxon>Tracheophyta</taxon>
        <taxon>Spermatophyta</taxon>
        <taxon>Pinopsida</taxon>
        <taxon>Pinidae</taxon>
        <taxon>Conifers II</taxon>
        <taxon>Cupressales</taxon>
        <taxon>Taxaceae</taxon>
        <taxon>Taxus</taxon>
    </lineage>
</organism>
<accession>A0AA38L9X0</accession>
<proteinExistence type="predicted"/>
<reference evidence="2 3" key="1">
    <citation type="journal article" date="2021" name="Nat. Plants">
        <title>The Taxus genome provides insights into paclitaxel biosynthesis.</title>
        <authorList>
            <person name="Xiong X."/>
            <person name="Gou J."/>
            <person name="Liao Q."/>
            <person name="Li Y."/>
            <person name="Zhou Q."/>
            <person name="Bi G."/>
            <person name="Li C."/>
            <person name="Du R."/>
            <person name="Wang X."/>
            <person name="Sun T."/>
            <person name="Guo L."/>
            <person name="Liang H."/>
            <person name="Lu P."/>
            <person name="Wu Y."/>
            <person name="Zhang Z."/>
            <person name="Ro D.K."/>
            <person name="Shang Y."/>
            <person name="Huang S."/>
            <person name="Yan J."/>
        </authorList>
    </citation>
    <scope>NUCLEOTIDE SEQUENCE [LARGE SCALE GENOMIC DNA]</scope>
    <source>
        <strain evidence="2">Ta-2019</strain>
    </source>
</reference>
<evidence type="ECO:0000313" key="3">
    <source>
        <dbReference type="Proteomes" id="UP000824469"/>
    </source>
</evidence>
<keyword evidence="3" id="KW-1185">Reference proteome</keyword>
<evidence type="ECO:0000313" key="2">
    <source>
        <dbReference type="EMBL" id="KAH9313745.1"/>
    </source>
</evidence>
<feature type="non-terminal residue" evidence="2">
    <location>
        <position position="76"/>
    </location>
</feature>
<protein>
    <submittedName>
        <fullName evidence="2">Uncharacterized protein</fullName>
    </submittedName>
</protein>